<keyword evidence="2" id="KW-1185">Reference proteome</keyword>
<accession>A0A1N6RR01</accession>
<organism evidence="1 2">
    <name type="scientific">Halanaerobium kushneri</name>
    <dbReference type="NCBI Taxonomy" id="56779"/>
    <lineage>
        <taxon>Bacteria</taxon>
        <taxon>Bacillati</taxon>
        <taxon>Bacillota</taxon>
        <taxon>Clostridia</taxon>
        <taxon>Halanaerobiales</taxon>
        <taxon>Halanaerobiaceae</taxon>
        <taxon>Halanaerobium</taxon>
    </lineage>
</organism>
<reference evidence="2" key="1">
    <citation type="submission" date="2017-01" db="EMBL/GenBank/DDBJ databases">
        <authorList>
            <person name="Varghese N."/>
            <person name="Submissions S."/>
        </authorList>
    </citation>
    <scope>NUCLEOTIDE SEQUENCE [LARGE SCALE GENOMIC DNA]</scope>
    <source>
        <strain evidence="2">ATCC 700103</strain>
    </source>
</reference>
<gene>
    <name evidence="1" type="ORF">SAMN05421834_10381</name>
</gene>
<protein>
    <recommendedName>
        <fullName evidence="3">Restriction endonuclease</fullName>
    </recommendedName>
</protein>
<dbReference type="OrthoDB" id="2899891at2"/>
<dbReference type="AlphaFoldDB" id="A0A1N6RR01"/>
<dbReference type="RefSeq" id="WP_076543936.1">
    <property type="nucleotide sequence ID" value="NZ_FTNC01000003.1"/>
</dbReference>
<evidence type="ECO:0000313" key="2">
    <source>
        <dbReference type="Proteomes" id="UP000185669"/>
    </source>
</evidence>
<evidence type="ECO:0008006" key="3">
    <source>
        <dbReference type="Google" id="ProtNLM"/>
    </source>
</evidence>
<name>A0A1N6RR01_9FIRM</name>
<dbReference type="Proteomes" id="UP000185669">
    <property type="component" value="Unassembled WGS sequence"/>
</dbReference>
<evidence type="ECO:0000313" key="1">
    <source>
        <dbReference type="EMBL" id="SIQ31298.1"/>
    </source>
</evidence>
<dbReference type="EMBL" id="FTNC01000003">
    <property type="protein sequence ID" value="SIQ31298.1"/>
    <property type="molecule type" value="Genomic_DNA"/>
</dbReference>
<dbReference type="STRING" id="56779.SAMN05421834_10381"/>
<proteinExistence type="predicted"/>
<sequence>MSDTSFKNIKLNLGHDFEKNTKGSIIGADQYKPDISIINSKEKVVCVIESSSTGDRKVHIGEMFQSHKFYCDQETTGDLIISLAGNSKNSPRPDTSYKYLKPYFDFIKKESKFGLKRVYLIEQDDFMKLQNGGVKLLGEKFINKCTTLD</sequence>